<keyword evidence="8" id="KW-1185">Reference proteome</keyword>
<keyword evidence="4 5" id="KW-0472">Membrane</keyword>
<dbReference type="PANTHER" id="PTHR10783:SF46">
    <property type="entry name" value="PROTEIN ERD1 HOMOLOG 2"/>
    <property type="match status" value="1"/>
</dbReference>
<keyword evidence="3 5" id="KW-1133">Transmembrane helix</keyword>
<keyword evidence="2 5" id="KW-0812">Transmembrane</keyword>
<dbReference type="AlphaFoldDB" id="A0A250XHM2"/>
<evidence type="ECO:0000256" key="3">
    <source>
        <dbReference type="ARBA" id="ARBA00022989"/>
    </source>
</evidence>
<dbReference type="Pfam" id="PF03124">
    <property type="entry name" value="EXS"/>
    <property type="match status" value="1"/>
</dbReference>
<feature type="transmembrane region" description="Helical" evidence="5">
    <location>
        <begin position="35"/>
        <end position="57"/>
    </location>
</feature>
<evidence type="ECO:0000313" key="7">
    <source>
        <dbReference type="EMBL" id="GAX82419.1"/>
    </source>
</evidence>
<dbReference type="Proteomes" id="UP000232323">
    <property type="component" value="Unassembled WGS sequence"/>
</dbReference>
<gene>
    <name evidence="7" type="ORF">CEUSTIGMA_g9847.t1</name>
</gene>
<reference evidence="7 8" key="1">
    <citation type="submission" date="2017-08" db="EMBL/GenBank/DDBJ databases">
        <title>Acidophilic green algal genome provides insights into adaptation to an acidic environment.</title>
        <authorList>
            <person name="Hirooka S."/>
            <person name="Hirose Y."/>
            <person name="Kanesaki Y."/>
            <person name="Higuchi S."/>
            <person name="Fujiwara T."/>
            <person name="Onuma R."/>
            <person name="Era A."/>
            <person name="Ohbayashi R."/>
            <person name="Uzuka A."/>
            <person name="Nozaki H."/>
            <person name="Yoshikawa H."/>
            <person name="Miyagishima S.Y."/>
        </authorList>
    </citation>
    <scope>NUCLEOTIDE SEQUENCE [LARGE SCALE GENOMIC DNA]</scope>
    <source>
        <strain evidence="7 8">NIES-2499</strain>
    </source>
</reference>
<protein>
    <recommendedName>
        <fullName evidence="6">EXS domain-containing protein</fullName>
    </recommendedName>
</protein>
<evidence type="ECO:0000313" key="8">
    <source>
        <dbReference type="Proteomes" id="UP000232323"/>
    </source>
</evidence>
<dbReference type="PANTHER" id="PTHR10783">
    <property type="entry name" value="XENOTROPIC AND POLYTROPIC RETROVIRUS RECEPTOR 1-RELATED"/>
    <property type="match status" value="1"/>
</dbReference>
<dbReference type="OrthoDB" id="2159384at2759"/>
<dbReference type="GO" id="GO:0005737">
    <property type="term" value="C:cytoplasm"/>
    <property type="evidence" value="ECO:0007669"/>
    <property type="project" value="TreeGrafter"/>
</dbReference>
<evidence type="ECO:0000256" key="4">
    <source>
        <dbReference type="ARBA" id="ARBA00023136"/>
    </source>
</evidence>
<feature type="transmembrane region" description="Helical" evidence="5">
    <location>
        <begin position="114"/>
        <end position="135"/>
    </location>
</feature>
<dbReference type="STRING" id="1157962.A0A250XHM2"/>
<dbReference type="PROSITE" id="PS51380">
    <property type="entry name" value="EXS"/>
    <property type="match status" value="1"/>
</dbReference>
<name>A0A250XHM2_9CHLO</name>
<comment type="subcellular location">
    <subcellularLocation>
        <location evidence="1">Membrane</location>
        <topology evidence="1">Multi-pass membrane protein</topology>
    </subcellularLocation>
</comment>
<sequence length="436" mass="49331">MKGSNLPLLDMILAMWLLACGTFTAYFWMQIEKDAARFMLIYFQPVVPALLLLWLWAHIVKSFESLQIEYDACFNAKDRKLLLTGAEIKKIALVLISIVMAWAALFAWTSACKLYFVTEVIPLALYASLVFILLFPLNVMHRPTRFFFLSTVKRVMLPLQHVTWADFLLADMLTSLAKSSGDVVQATCSIATGPSLRHLSAPNAPNVLPALCSPLSTLSVTAVCLPYLLRFVQCILVYRSTGKTAQVFNALKYCSSIPALVLTLWEHECHVHGKPFPYFWPWLCASTFNTAFSFYWDVEQDWDMPWIFTSGVPARPIPSSLLPPGTASPRLRKVVMRLRQLLPAVKSGSLFGSRWYVWLVCSNLVLRLSWIHRLLGNLEAMSAVALTVAVLEVYRRYQWAFVRIETELRKLKAKTGSQMTLSVHSSEDEGYPSTNI</sequence>
<accession>A0A250XHM2</accession>
<proteinExistence type="predicted"/>
<dbReference type="GO" id="GO:0016020">
    <property type="term" value="C:membrane"/>
    <property type="evidence" value="ECO:0007669"/>
    <property type="project" value="UniProtKB-SubCell"/>
</dbReference>
<comment type="caution">
    <text evidence="7">The sequence shown here is derived from an EMBL/GenBank/DDBJ whole genome shotgun (WGS) entry which is preliminary data.</text>
</comment>
<evidence type="ECO:0000256" key="1">
    <source>
        <dbReference type="ARBA" id="ARBA00004141"/>
    </source>
</evidence>
<feature type="transmembrane region" description="Helical" evidence="5">
    <location>
        <begin position="12"/>
        <end position="29"/>
    </location>
</feature>
<feature type="domain" description="EXS" evidence="6">
    <location>
        <begin position="210"/>
        <end position="435"/>
    </location>
</feature>
<evidence type="ECO:0000256" key="5">
    <source>
        <dbReference type="SAM" id="Phobius"/>
    </source>
</evidence>
<evidence type="ECO:0000256" key="2">
    <source>
        <dbReference type="ARBA" id="ARBA00022692"/>
    </source>
</evidence>
<organism evidence="7 8">
    <name type="scientific">Chlamydomonas eustigma</name>
    <dbReference type="NCBI Taxonomy" id="1157962"/>
    <lineage>
        <taxon>Eukaryota</taxon>
        <taxon>Viridiplantae</taxon>
        <taxon>Chlorophyta</taxon>
        <taxon>core chlorophytes</taxon>
        <taxon>Chlorophyceae</taxon>
        <taxon>CS clade</taxon>
        <taxon>Chlamydomonadales</taxon>
        <taxon>Chlamydomonadaceae</taxon>
        <taxon>Chlamydomonas</taxon>
    </lineage>
</organism>
<dbReference type="InterPro" id="IPR004342">
    <property type="entry name" value="EXS_C"/>
</dbReference>
<feature type="transmembrane region" description="Helical" evidence="5">
    <location>
        <begin position="91"/>
        <end position="108"/>
    </location>
</feature>
<dbReference type="EMBL" id="BEGY01000080">
    <property type="protein sequence ID" value="GAX82419.1"/>
    <property type="molecule type" value="Genomic_DNA"/>
</dbReference>
<evidence type="ECO:0000259" key="6">
    <source>
        <dbReference type="PROSITE" id="PS51380"/>
    </source>
</evidence>